<evidence type="ECO:0000313" key="2">
    <source>
        <dbReference type="EMBL" id="QIM19181.1"/>
    </source>
</evidence>
<sequence length="88" mass="9725">MGKQNKKRQLWHKTPHDGVPGIYAATQRFLYQFQGPAQLGDRNESAHVAPPDPNCPACRQPLQDHHITPASPGKSSHMQCPPPKPQLG</sequence>
<proteinExistence type="predicted"/>
<gene>
    <name evidence="2" type="ORF">G7066_12500</name>
</gene>
<protein>
    <submittedName>
        <fullName evidence="2">Uncharacterized protein</fullName>
    </submittedName>
</protein>
<accession>A0ABX6JY02</accession>
<feature type="region of interest" description="Disordered" evidence="1">
    <location>
        <begin position="35"/>
        <end position="88"/>
    </location>
</feature>
<organism evidence="2 3">
    <name type="scientific">Leucobacter coleopterorum</name>
    <dbReference type="NCBI Taxonomy" id="2714933"/>
    <lineage>
        <taxon>Bacteria</taxon>
        <taxon>Bacillati</taxon>
        <taxon>Actinomycetota</taxon>
        <taxon>Actinomycetes</taxon>
        <taxon>Micrococcales</taxon>
        <taxon>Microbacteriaceae</taxon>
        <taxon>Leucobacter</taxon>
    </lineage>
</organism>
<evidence type="ECO:0000256" key="1">
    <source>
        <dbReference type="SAM" id="MobiDB-lite"/>
    </source>
</evidence>
<reference evidence="2 3" key="1">
    <citation type="submission" date="2020-03" db="EMBL/GenBank/DDBJ databases">
        <title>Leucobacter sp. nov., isolated from beetles.</title>
        <authorList>
            <person name="Hyun D.-W."/>
            <person name="Bae J.-W."/>
        </authorList>
    </citation>
    <scope>NUCLEOTIDE SEQUENCE [LARGE SCALE GENOMIC DNA]</scope>
    <source>
        <strain evidence="2 3">HDW9A</strain>
    </source>
</reference>
<name>A0ABX6JY02_9MICO</name>
<keyword evidence="3" id="KW-1185">Reference proteome</keyword>
<evidence type="ECO:0000313" key="3">
    <source>
        <dbReference type="Proteomes" id="UP000503441"/>
    </source>
</evidence>
<dbReference type="EMBL" id="CP049933">
    <property type="protein sequence ID" value="QIM19181.1"/>
    <property type="molecule type" value="Genomic_DNA"/>
</dbReference>
<dbReference type="Proteomes" id="UP000503441">
    <property type="component" value="Chromosome"/>
</dbReference>
<dbReference type="RefSeq" id="WP_166331426.1">
    <property type="nucleotide sequence ID" value="NZ_CP049933.1"/>
</dbReference>